<dbReference type="KEGG" id="ptrh:RsTaC01_0597"/>
<keyword evidence="1" id="KW-1133">Transmembrane helix</keyword>
<dbReference type="AlphaFoldDB" id="A0AA48I613"/>
<proteinExistence type="predicted"/>
<keyword evidence="1" id="KW-0472">Membrane</keyword>
<sequence>MKKFLRLKSVLASVVLISSSIFSLSADIEKINRRSIVSAGNALGVTTGVVALGAAIKIKLVYHDNDFSFFAVHSGYNTKFNFGTMFGNIIVPSLLVLTGVRIIAYNIVDMASKKK</sequence>
<name>A0AA48I613_9FIRM</name>
<evidence type="ECO:0000313" key="2">
    <source>
        <dbReference type="EMBL" id="BED92739.1"/>
    </source>
</evidence>
<evidence type="ECO:0000256" key="1">
    <source>
        <dbReference type="SAM" id="Phobius"/>
    </source>
</evidence>
<keyword evidence="1" id="KW-0812">Transmembrane</keyword>
<dbReference type="EMBL" id="AP027925">
    <property type="protein sequence ID" value="BED92739.1"/>
    <property type="molecule type" value="Genomic_DNA"/>
</dbReference>
<feature type="transmembrane region" description="Helical" evidence="1">
    <location>
        <begin position="89"/>
        <end position="108"/>
    </location>
</feature>
<protein>
    <submittedName>
        <fullName evidence="2">Uncharacterized protein</fullName>
    </submittedName>
</protein>
<dbReference type="Proteomes" id="UP001335720">
    <property type="component" value="Chromosome"/>
</dbReference>
<organism evidence="2">
    <name type="scientific">Candidatus Paraimprobicoccus trichonymphae</name>
    <dbReference type="NCBI Taxonomy" id="3033793"/>
    <lineage>
        <taxon>Bacteria</taxon>
        <taxon>Bacillati</taxon>
        <taxon>Bacillota</taxon>
        <taxon>Clostridia</taxon>
        <taxon>Candidatus Paraimprobicoccus</taxon>
    </lineage>
</organism>
<accession>A0AA48I613</accession>
<reference evidence="2" key="1">
    <citation type="journal article" date="2023" name="ISME J.">
        <title>Emergence of putative energy parasites within Clostridia revealed by genome analysis of a novel endosymbiotic clade.</title>
        <authorList>
            <person name="Takahashi K."/>
            <person name="Kuwahara H."/>
            <person name="Horikawa Y."/>
            <person name="Izawa K."/>
            <person name="Kato D."/>
            <person name="Inagaki T."/>
            <person name="Yuki M."/>
            <person name="Ohkuma M."/>
            <person name="Hongoh Y."/>
        </authorList>
    </citation>
    <scope>NUCLEOTIDE SEQUENCE</scope>
    <source>
        <strain evidence="2">RsTa-C01</strain>
    </source>
</reference>
<gene>
    <name evidence="2" type="ORF">RsTaC01_0597</name>
</gene>